<dbReference type="PANTHER" id="PTHR37611:SF4">
    <property type="entry name" value="OS06G0538400 PROTEIN"/>
    <property type="match status" value="1"/>
</dbReference>
<reference evidence="1" key="1">
    <citation type="journal article" date="2018" name="DNA Res.">
        <title>Multiple hybrid de novo genome assembly of finger millet, an orphan allotetraploid crop.</title>
        <authorList>
            <person name="Hatakeyama M."/>
            <person name="Aluri S."/>
            <person name="Balachadran M.T."/>
            <person name="Sivarajan S.R."/>
            <person name="Patrignani A."/>
            <person name="Gruter S."/>
            <person name="Poveda L."/>
            <person name="Shimizu-Inatsugi R."/>
            <person name="Baeten J."/>
            <person name="Francoijs K.J."/>
            <person name="Nataraja K.N."/>
            <person name="Reddy Y.A.N."/>
            <person name="Phadnis S."/>
            <person name="Ravikumar R.L."/>
            <person name="Schlapbach R."/>
            <person name="Sreeman S.M."/>
            <person name="Shimizu K.K."/>
        </authorList>
    </citation>
    <scope>NUCLEOTIDE SEQUENCE</scope>
</reference>
<comment type="caution">
    <text evidence="1">The sequence shown here is derived from an EMBL/GenBank/DDBJ whole genome shotgun (WGS) entry which is preliminary data.</text>
</comment>
<protein>
    <submittedName>
        <fullName evidence="1">Uncharacterized protein</fullName>
    </submittedName>
</protein>
<keyword evidence="2" id="KW-1185">Reference proteome</keyword>
<accession>A0AAV5CJN8</accession>
<evidence type="ECO:0000313" key="1">
    <source>
        <dbReference type="EMBL" id="GJM98244.1"/>
    </source>
</evidence>
<dbReference type="PANTHER" id="PTHR37611">
    <property type="entry name" value="VIRUS-SPECIFIC-SIGNALING-PATHWAY REGULATED PROTEIN-RELATED"/>
    <property type="match status" value="1"/>
</dbReference>
<organism evidence="1 2">
    <name type="scientific">Eleusine coracana subsp. coracana</name>
    <dbReference type="NCBI Taxonomy" id="191504"/>
    <lineage>
        <taxon>Eukaryota</taxon>
        <taxon>Viridiplantae</taxon>
        <taxon>Streptophyta</taxon>
        <taxon>Embryophyta</taxon>
        <taxon>Tracheophyta</taxon>
        <taxon>Spermatophyta</taxon>
        <taxon>Magnoliopsida</taxon>
        <taxon>Liliopsida</taxon>
        <taxon>Poales</taxon>
        <taxon>Poaceae</taxon>
        <taxon>PACMAD clade</taxon>
        <taxon>Chloridoideae</taxon>
        <taxon>Cynodonteae</taxon>
        <taxon>Eleusininae</taxon>
        <taxon>Eleusine</taxon>
    </lineage>
</organism>
<sequence>MQQLAGRAGHGAAAGDVDQLSRVIQSLEAEIDGIRPPALSAPANGGDKTECVSSDVDGGLLDDMLSDLDSSPGPCVADDAMPFEYWPEVMPAVGPHDMGSWYLDGDGVMVGAYEFREQCYYGYGDSLTVDQVYSPLWE</sequence>
<reference evidence="1" key="2">
    <citation type="submission" date="2021-12" db="EMBL/GenBank/DDBJ databases">
        <title>Resequencing data analysis of finger millet.</title>
        <authorList>
            <person name="Hatakeyama M."/>
            <person name="Aluri S."/>
            <person name="Balachadran M.T."/>
            <person name="Sivarajan S.R."/>
            <person name="Poveda L."/>
            <person name="Shimizu-Inatsugi R."/>
            <person name="Schlapbach R."/>
            <person name="Sreeman S.M."/>
            <person name="Shimizu K.K."/>
        </authorList>
    </citation>
    <scope>NUCLEOTIDE SEQUENCE</scope>
</reference>
<name>A0AAV5CJN8_ELECO</name>
<gene>
    <name evidence="1" type="primary">ga15233</name>
    <name evidence="1" type="ORF">PR202_ga15233</name>
</gene>
<dbReference type="EMBL" id="BQKI01000007">
    <property type="protein sequence ID" value="GJM98244.1"/>
    <property type="molecule type" value="Genomic_DNA"/>
</dbReference>
<dbReference type="Proteomes" id="UP001054889">
    <property type="component" value="Unassembled WGS sequence"/>
</dbReference>
<proteinExistence type="predicted"/>
<dbReference type="AlphaFoldDB" id="A0AAV5CJN8"/>
<evidence type="ECO:0000313" key="2">
    <source>
        <dbReference type="Proteomes" id="UP001054889"/>
    </source>
</evidence>